<evidence type="ECO:0000256" key="2">
    <source>
        <dbReference type="SAM" id="Phobius"/>
    </source>
</evidence>
<feature type="compositionally biased region" description="Polar residues" evidence="1">
    <location>
        <begin position="1035"/>
        <end position="1045"/>
    </location>
</feature>
<feature type="transmembrane region" description="Helical" evidence="2">
    <location>
        <begin position="5"/>
        <end position="22"/>
    </location>
</feature>
<comment type="caution">
    <text evidence="3">The sequence shown here is derived from an EMBL/GenBank/DDBJ whole genome shotgun (WGS) entry which is preliminary data.</text>
</comment>
<protein>
    <submittedName>
        <fullName evidence="3">Uncharacterized protein</fullName>
    </submittedName>
</protein>
<organism evidence="3 4">
    <name type="scientific">Polarella glacialis</name>
    <name type="common">Dinoflagellate</name>
    <dbReference type="NCBI Taxonomy" id="89957"/>
    <lineage>
        <taxon>Eukaryota</taxon>
        <taxon>Sar</taxon>
        <taxon>Alveolata</taxon>
        <taxon>Dinophyceae</taxon>
        <taxon>Suessiales</taxon>
        <taxon>Suessiaceae</taxon>
        <taxon>Polarella</taxon>
    </lineage>
</organism>
<sequence>MDLKVLGAGICAGASGALWYIFPVTATPLPTAAPCACECHCSAPVHVPSAAHDYPGSIFLLCTIALLSLVLAIACKVESILLRAAGKGVAKGKSGKGVWVDGEPLEIVFLDYGEVPRCVHARLCVEHIQGSSWVVATPDLDVFEEDLQAANPDLVGFHRAAANGGLPPGVPAANIYGFGPITQQQLLRIRVQAQGVAAAARAALGVVAPGAPVVQGGAPLLPPPPPGLAPAVGLVGPAVGALAGMPVPLGAPMPFAGIAPQVGTMIWISVEDEPPYLKGDILVAANQPLPPNTLQQGLKALMPLAGGSYILAKHIDAARIQEYQFDDLRVLPVHFDAQGSRRREFAASVLIMSDLAPQGGGLQLRGPSSALPLLKTMRDQSLTPAMSHEYWVRNSRIPEGDRSVYEHEVIMRVLEAMITVDQLNVPCLQSAELLLRRAQVIKEAHRISPGLPDYSSADIYMGWAYRQRGAGIDQALTAHVASELKAEAAIAKEAPGMSLPEKGSPWPWVDPSVPAAFSAEAGSKSDCAPRCRDLFPLPHIREKDHVSFLVGGAKRRQVRRERNLRDANRVIKALNEMYAPPSVDTNTEYSLAQCEAQREILIQVAQAPRPVHLQALREAAHELLRTSLSYTKEEAESTVRSYDERLVSIPDVAQGKFPHAVDVIDPTGREIIMDPLNTMLLAPDDWGSMLREWGINPDGMVDDRGMAHPCFIVVPMGWNWAMWIAQRVHQFQAMQGSGLGISRVLVDGAPPPDLASGEPIMIPYADNLNVTGTCKEKVQRAKDGAVKRLRECGFLVHEEMDACDMVQPLGFTVDGKTGVVRPVAEKLRKVIRAFEWMSHRPRVTGKAVEKLLGHAVHFMMLRRELLSIFRSLYDFVHASYSKRQRLWASAAKEASWAASLLLIYSADLRLPWAADVTISDASLSGIAVCSRLLKTDQVIQLGSQHERWRYKGAMPAVNARESAFAQQPLDPFTDPSSVMPLRGVYSPAIVSDEFELNPLFIEVPHDILQESDWTFQYATQMTFKEHITLIEGLQASPTRTGAKKNSSSSRSRSGTRATLGPINTTVRTLQTSAGMTPAPSSSKGTRAQVRKALSAPSVPERAAKLAKFAQERNETSRFQGQSLLEQEAVGPETAVLYAQLTAEFDCWAINHGLPTGTGEEIDLCLNGYINEVYMKGKDLHDATKMLAAVLDRRQDLKESLPRSRRSLQGYRKLDPGLTRPPMAWELVALIALTMVSKDVLGALAVLVMFVTYYRPGETFSLKESDLIPPSASSTFHSLNLHSSERAELSKMGMADESMLLDSQILPYLGELLWEATGRDPTMPLFRMNYQELKTKWDAAQNEIKMPKKFVLHQLRHSGPSHDRLMKYRSALGTKTRGRWASDSAARRYEAHARVQQEFLRLPEPLRRTAMEAPKLLFPALKRAIKQMRKRR</sequence>
<proteinExistence type="predicted"/>
<keyword evidence="2" id="KW-1133">Transmembrane helix</keyword>
<evidence type="ECO:0000256" key="1">
    <source>
        <dbReference type="SAM" id="MobiDB-lite"/>
    </source>
</evidence>
<name>A0A813LWK3_POLGL</name>
<evidence type="ECO:0000313" key="4">
    <source>
        <dbReference type="Proteomes" id="UP000626109"/>
    </source>
</evidence>
<dbReference type="Proteomes" id="UP000626109">
    <property type="component" value="Unassembled WGS sequence"/>
</dbReference>
<dbReference type="InterPro" id="IPR011010">
    <property type="entry name" value="DNA_brk_join_enz"/>
</dbReference>
<reference evidence="3" key="1">
    <citation type="submission" date="2021-02" db="EMBL/GenBank/DDBJ databases">
        <authorList>
            <person name="Dougan E. K."/>
            <person name="Rhodes N."/>
            <person name="Thang M."/>
            <person name="Chan C."/>
        </authorList>
    </citation>
    <scope>NUCLEOTIDE SEQUENCE</scope>
</reference>
<dbReference type="EMBL" id="CAJNNW010037241">
    <property type="protein sequence ID" value="CAE8740272.1"/>
    <property type="molecule type" value="Genomic_DNA"/>
</dbReference>
<keyword evidence="2" id="KW-0812">Transmembrane</keyword>
<evidence type="ECO:0000313" key="3">
    <source>
        <dbReference type="EMBL" id="CAE8740272.1"/>
    </source>
</evidence>
<dbReference type="GO" id="GO:0003677">
    <property type="term" value="F:DNA binding"/>
    <property type="evidence" value="ECO:0007669"/>
    <property type="project" value="InterPro"/>
</dbReference>
<dbReference type="SUPFAM" id="SSF56349">
    <property type="entry name" value="DNA breaking-rejoining enzymes"/>
    <property type="match status" value="1"/>
</dbReference>
<gene>
    <name evidence="3" type="ORF">PGLA2088_LOCUS49966</name>
</gene>
<feature type="region of interest" description="Disordered" evidence="1">
    <location>
        <begin position="1034"/>
        <end position="1061"/>
    </location>
</feature>
<accession>A0A813LWK3</accession>
<keyword evidence="2" id="KW-0472">Membrane</keyword>